<dbReference type="EMBL" id="JACHDO010000001">
    <property type="protein sequence ID" value="MBB5488911.1"/>
    <property type="molecule type" value="Genomic_DNA"/>
</dbReference>
<evidence type="ECO:0000313" key="2">
    <source>
        <dbReference type="EMBL" id="MBB5488911.1"/>
    </source>
</evidence>
<sequence length="159" mass="17452">MEKPTGRHRKPVRGWGQRVRWLFGAVLAAVLCSPLEVAPRRSIDRPRGGGRLVLERRATPKALAASSAVTRGRTVAELASRGGEPEPEPGPVRVPRPRRPHPSEQGWCVDDDGVRGVRPYLFHEAERSRPSKEHSSVVQASGDFDDLAAAVRTWLSLAT</sequence>
<proteinExistence type="predicted"/>
<organism evidence="2 3">
    <name type="scientific">Nocardiopsis metallicus</name>
    <dbReference type="NCBI Taxonomy" id="179819"/>
    <lineage>
        <taxon>Bacteria</taxon>
        <taxon>Bacillati</taxon>
        <taxon>Actinomycetota</taxon>
        <taxon>Actinomycetes</taxon>
        <taxon>Streptosporangiales</taxon>
        <taxon>Nocardiopsidaceae</taxon>
        <taxon>Nocardiopsis</taxon>
    </lineage>
</organism>
<reference evidence="2 3" key="1">
    <citation type="submission" date="2020-08" db="EMBL/GenBank/DDBJ databases">
        <title>Sequencing the genomes of 1000 actinobacteria strains.</title>
        <authorList>
            <person name="Klenk H.-P."/>
        </authorList>
    </citation>
    <scope>NUCLEOTIDE SEQUENCE [LARGE SCALE GENOMIC DNA]</scope>
    <source>
        <strain evidence="2 3">DSM 44598</strain>
    </source>
</reference>
<name>A0A840W749_9ACTN</name>
<dbReference type="AlphaFoldDB" id="A0A840W749"/>
<feature type="region of interest" description="Disordered" evidence="1">
    <location>
        <begin position="63"/>
        <end position="111"/>
    </location>
</feature>
<gene>
    <name evidence="2" type="ORF">HNR07_000048</name>
</gene>
<dbReference type="RefSeq" id="WP_184373083.1">
    <property type="nucleotide sequence ID" value="NZ_BAAAKM010000013.1"/>
</dbReference>
<evidence type="ECO:0000313" key="3">
    <source>
        <dbReference type="Proteomes" id="UP000579647"/>
    </source>
</evidence>
<keyword evidence="3" id="KW-1185">Reference proteome</keyword>
<dbReference type="Proteomes" id="UP000579647">
    <property type="component" value="Unassembled WGS sequence"/>
</dbReference>
<protein>
    <submittedName>
        <fullName evidence="2">Uncharacterized protein</fullName>
    </submittedName>
</protein>
<evidence type="ECO:0000256" key="1">
    <source>
        <dbReference type="SAM" id="MobiDB-lite"/>
    </source>
</evidence>
<accession>A0A840W749</accession>
<comment type="caution">
    <text evidence="2">The sequence shown here is derived from an EMBL/GenBank/DDBJ whole genome shotgun (WGS) entry which is preliminary data.</text>
</comment>